<feature type="transmembrane region" description="Helical" evidence="5">
    <location>
        <begin position="29"/>
        <end position="50"/>
    </location>
</feature>
<sequence>MRPQIRLSTDLGSVTERSRRRPVRWWRELILVAGFYAVYDSIRGVIAGSIPRAQSDAAELLRWERWTHLDPEHGLNNALQHVGVLAVPACYFYATLHFVVTPAVLIWIYKARPGAYRHARTVLAVVTASALLGFWRFPTAPPRLLTAGGFHDTLAGYSQWGWWGSDASVPAGAAAIANQFAAMPSLHMAWAVWCGVTVYRLASRRWLRILAVAYPVLTALVVLGTANHFLADVLAGAGLWVLADFGVRHVARSAPTPDQDAVEEASLQ</sequence>
<dbReference type="Proteomes" id="UP001056336">
    <property type="component" value="Chromosome"/>
</dbReference>
<keyword evidence="2 5" id="KW-0812">Transmembrane</keyword>
<dbReference type="InterPro" id="IPR052185">
    <property type="entry name" value="IPC_Synthase-Related"/>
</dbReference>
<reference evidence="7" key="1">
    <citation type="journal article" date="2018" name="Int. J. Syst. Evol. Microbiol.">
        <title>Jatrophihabitans telluris sp. nov., isolated from sediment soil of lava forest wetlands and the emended description of the genus Jatrophihabitans.</title>
        <authorList>
            <person name="Lee K.C."/>
            <person name="Suh M.K."/>
            <person name="Eom M.K."/>
            <person name="Kim K.K."/>
            <person name="Kim J.S."/>
            <person name="Kim D.S."/>
            <person name="Ko S.H."/>
            <person name="Shin Y.K."/>
            <person name="Lee J.S."/>
        </authorList>
    </citation>
    <scope>NUCLEOTIDE SEQUENCE</scope>
    <source>
        <strain evidence="7">N237</strain>
    </source>
</reference>
<dbReference type="Pfam" id="PF14378">
    <property type="entry name" value="PAP2_3"/>
    <property type="match status" value="1"/>
</dbReference>
<keyword evidence="8" id="KW-1185">Reference proteome</keyword>
<dbReference type="CDD" id="cd03386">
    <property type="entry name" value="PAP2_Aur1_like"/>
    <property type="match status" value="1"/>
</dbReference>
<keyword evidence="4 5" id="KW-0472">Membrane</keyword>
<reference evidence="7" key="2">
    <citation type="submission" date="2022-05" db="EMBL/GenBank/DDBJ databases">
        <authorList>
            <person name="Kim J.-S."/>
            <person name="Lee K."/>
            <person name="Suh M."/>
            <person name="Eom M."/>
            <person name="Kim J.-S."/>
            <person name="Kim D.-S."/>
            <person name="Ko S.-H."/>
            <person name="Shin Y."/>
            <person name="Lee J.-S."/>
        </authorList>
    </citation>
    <scope>NUCLEOTIDE SEQUENCE</scope>
    <source>
        <strain evidence="7">N237</strain>
    </source>
</reference>
<evidence type="ECO:0000259" key="6">
    <source>
        <dbReference type="Pfam" id="PF14378"/>
    </source>
</evidence>
<feature type="domain" description="Inositolphosphotransferase Aur1/Ipt1" evidence="6">
    <location>
        <begin position="59"/>
        <end position="242"/>
    </location>
</feature>
<gene>
    <name evidence="7" type="ORF">M6D93_12100</name>
</gene>
<comment type="subcellular location">
    <subcellularLocation>
        <location evidence="1">Membrane</location>
        <topology evidence="1">Multi-pass membrane protein</topology>
    </subcellularLocation>
</comment>
<feature type="transmembrane region" description="Helical" evidence="5">
    <location>
        <begin position="206"/>
        <end position="223"/>
    </location>
</feature>
<evidence type="ECO:0000256" key="4">
    <source>
        <dbReference type="ARBA" id="ARBA00023136"/>
    </source>
</evidence>
<dbReference type="PANTHER" id="PTHR31310:SF7">
    <property type="entry name" value="PA-PHOSPHATASE RELATED-FAMILY PROTEIN DDB_G0268928"/>
    <property type="match status" value="1"/>
</dbReference>
<feature type="transmembrane region" description="Helical" evidence="5">
    <location>
        <begin position="85"/>
        <end position="109"/>
    </location>
</feature>
<dbReference type="RefSeq" id="WP_249769479.1">
    <property type="nucleotide sequence ID" value="NZ_CP097332.1"/>
</dbReference>
<proteinExistence type="predicted"/>
<protein>
    <submittedName>
        <fullName evidence="7">Phosphatase PAP2 family protein</fullName>
    </submittedName>
</protein>
<evidence type="ECO:0000256" key="5">
    <source>
        <dbReference type="SAM" id="Phobius"/>
    </source>
</evidence>
<feature type="transmembrane region" description="Helical" evidence="5">
    <location>
        <begin position="121"/>
        <end position="137"/>
    </location>
</feature>
<dbReference type="EMBL" id="CP097332">
    <property type="protein sequence ID" value="UQX87049.1"/>
    <property type="molecule type" value="Genomic_DNA"/>
</dbReference>
<evidence type="ECO:0000256" key="2">
    <source>
        <dbReference type="ARBA" id="ARBA00022692"/>
    </source>
</evidence>
<evidence type="ECO:0000256" key="3">
    <source>
        <dbReference type="ARBA" id="ARBA00022989"/>
    </source>
</evidence>
<keyword evidence="3 5" id="KW-1133">Transmembrane helix</keyword>
<dbReference type="PANTHER" id="PTHR31310">
    <property type="match status" value="1"/>
</dbReference>
<feature type="transmembrane region" description="Helical" evidence="5">
    <location>
        <begin position="180"/>
        <end position="199"/>
    </location>
</feature>
<name>A0ABY4QTL7_9ACTN</name>
<organism evidence="7 8">
    <name type="scientific">Jatrophihabitans telluris</name>
    <dbReference type="NCBI Taxonomy" id="2038343"/>
    <lineage>
        <taxon>Bacteria</taxon>
        <taxon>Bacillati</taxon>
        <taxon>Actinomycetota</taxon>
        <taxon>Actinomycetes</taxon>
        <taxon>Jatrophihabitantales</taxon>
        <taxon>Jatrophihabitantaceae</taxon>
        <taxon>Jatrophihabitans</taxon>
    </lineage>
</organism>
<evidence type="ECO:0000256" key="1">
    <source>
        <dbReference type="ARBA" id="ARBA00004141"/>
    </source>
</evidence>
<evidence type="ECO:0000313" key="8">
    <source>
        <dbReference type="Proteomes" id="UP001056336"/>
    </source>
</evidence>
<evidence type="ECO:0000313" key="7">
    <source>
        <dbReference type="EMBL" id="UQX87049.1"/>
    </source>
</evidence>
<accession>A0ABY4QTL7</accession>
<dbReference type="InterPro" id="IPR026841">
    <property type="entry name" value="Aur1/Ipt1"/>
</dbReference>